<dbReference type="Pfam" id="PF12625">
    <property type="entry name" value="Arabinose_bd"/>
    <property type="match status" value="1"/>
</dbReference>
<feature type="domain" description="HTH araC/xylS-type" evidence="4">
    <location>
        <begin position="234"/>
        <end position="332"/>
    </location>
</feature>
<dbReference type="Pfam" id="PF12833">
    <property type="entry name" value="HTH_18"/>
    <property type="match status" value="1"/>
</dbReference>
<dbReference type="PANTHER" id="PTHR47894:SF1">
    <property type="entry name" value="HTH-TYPE TRANSCRIPTIONAL REGULATOR VQSM"/>
    <property type="match status" value="1"/>
</dbReference>
<name>A0A4Y6UJJ3_9PROT</name>
<dbReference type="InterPro" id="IPR032687">
    <property type="entry name" value="AraC-type_N"/>
</dbReference>
<dbReference type="EMBL" id="CP038141">
    <property type="protein sequence ID" value="QDH17224.1"/>
    <property type="molecule type" value="Genomic_DNA"/>
</dbReference>
<dbReference type="InterPro" id="IPR009057">
    <property type="entry name" value="Homeodomain-like_sf"/>
</dbReference>
<evidence type="ECO:0000313" key="5">
    <source>
        <dbReference type="EMBL" id="QDH17224.1"/>
    </source>
</evidence>
<evidence type="ECO:0000259" key="4">
    <source>
        <dbReference type="PROSITE" id="PS01124"/>
    </source>
</evidence>
<dbReference type="Gene3D" id="1.10.10.60">
    <property type="entry name" value="Homeodomain-like"/>
    <property type="match status" value="1"/>
</dbReference>
<gene>
    <name evidence="5" type="ORF">E3D00_06375</name>
</gene>
<dbReference type="Proteomes" id="UP000316313">
    <property type="component" value="Chromosome"/>
</dbReference>
<evidence type="ECO:0000256" key="3">
    <source>
        <dbReference type="ARBA" id="ARBA00023163"/>
    </source>
</evidence>
<dbReference type="GO" id="GO:0003700">
    <property type="term" value="F:DNA-binding transcription factor activity"/>
    <property type="evidence" value="ECO:0007669"/>
    <property type="project" value="InterPro"/>
</dbReference>
<dbReference type="SUPFAM" id="SSF46689">
    <property type="entry name" value="Homeodomain-like"/>
    <property type="match status" value="1"/>
</dbReference>
<dbReference type="SMART" id="SM00342">
    <property type="entry name" value="HTH_ARAC"/>
    <property type="match status" value="1"/>
</dbReference>
<dbReference type="PANTHER" id="PTHR47894">
    <property type="entry name" value="HTH-TYPE TRANSCRIPTIONAL REGULATOR GADX"/>
    <property type="match status" value="1"/>
</dbReference>
<dbReference type="OrthoDB" id="9805730at2"/>
<reference evidence="5 6" key="1">
    <citation type="submission" date="2019-03" db="EMBL/GenBank/DDBJ databases">
        <title>The complete genome sequence of Swingsia samuiensis NBRC107927(T).</title>
        <authorList>
            <person name="Chua K.-O."/>
            <person name="Chan K.-G."/>
            <person name="See-Too W.-S."/>
        </authorList>
    </citation>
    <scope>NUCLEOTIDE SEQUENCE [LARGE SCALE GENOMIC DNA]</scope>
    <source>
        <strain evidence="5 6">AH83</strain>
    </source>
</reference>
<dbReference type="KEGG" id="ssam:E3D00_06375"/>
<dbReference type="PROSITE" id="PS01124">
    <property type="entry name" value="HTH_ARAC_FAMILY_2"/>
    <property type="match status" value="1"/>
</dbReference>
<evidence type="ECO:0000256" key="2">
    <source>
        <dbReference type="ARBA" id="ARBA00023125"/>
    </source>
</evidence>
<dbReference type="GO" id="GO:0005829">
    <property type="term" value="C:cytosol"/>
    <property type="evidence" value="ECO:0007669"/>
    <property type="project" value="TreeGrafter"/>
</dbReference>
<dbReference type="AlphaFoldDB" id="A0A4Y6UJJ3"/>
<sequence length="335" mass="38545">MSNQSDKCKIPKAFWRALEEFGYTPMMLLRQARLPLTLHLREHSSISTDQYFALMRGVQDLLQIPAVGLRMLQQTDTSVYPPSSLAAFYAQDYRDGIYRLARYKRLCTPEIFKITENVGDTCTIVFEWPRGTQEEPQILVDITLAMLIELGRRATGHKIVPRRIELKQRDEVTQAHRTYFGCPIKTGAKQNMLVLESVDWERPFFGHNPEMLAILTPALNAALGEVEAHASLAEHIKVILKRRLASGQPTLTDLAQELGVSERTLQRRMMEKGVTFRSLLSEARRELVHHLLVDPEMDITEVACLLGYQDTTSFYRAFREWEGISPNRWRAMNMH</sequence>
<proteinExistence type="predicted"/>
<evidence type="ECO:0000313" key="6">
    <source>
        <dbReference type="Proteomes" id="UP000316313"/>
    </source>
</evidence>
<accession>A0A4Y6UJJ3</accession>
<organism evidence="5 6">
    <name type="scientific">Swingsia samuiensis</name>
    <dbReference type="NCBI Taxonomy" id="1293412"/>
    <lineage>
        <taxon>Bacteria</taxon>
        <taxon>Pseudomonadati</taxon>
        <taxon>Pseudomonadota</taxon>
        <taxon>Alphaproteobacteria</taxon>
        <taxon>Acetobacterales</taxon>
        <taxon>Acetobacteraceae</taxon>
        <taxon>Swingsia</taxon>
    </lineage>
</organism>
<protein>
    <submittedName>
        <fullName evidence="5">AraC family transcriptional regulator</fullName>
    </submittedName>
</protein>
<keyword evidence="6" id="KW-1185">Reference proteome</keyword>
<keyword evidence="2" id="KW-0238">DNA-binding</keyword>
<dbReference type="GO" id="GO:0000976">
    <property type="term" value="F:transcription cis-regulatory region binding"/>
    <property type="evidence" value="ECO:0007669"/>
    <property type="project" value="TreeGrafter"/>
</dbReference>
<dbReference type="RefSeq" id="WP_141460962.1">
    <property type="nucleotide sequence ID" value="NZ_CP038141.1"/>
</dbReference>
<dbReference type="InterPro" id="IPR018060">
    <property type="entry name" value="HTH_AraC"/>
</dbReference>
<keyword evidence="3" id="KW-0804">Transcription</keyword>
<evidence type="ECO:0000256" key="1">
    <source>
        <dbReference type="ARBA" id="ARBA00023015"/>
    </source>
</evidence>
<keyword evidence="1" id="KW-0805">Transcription regulation</keyword>